<gene>
    <name evidence="6" type="ORF">KJB30_05520</name>
</gene>
<dbReference type="PANTHER" id="PTHR37306">
    <property type="entry name" value="COLICIN V PRODUCTION PROTEIN"/>
    <property type="match status" value="1"/>
</dbReference>
<name>A0ABS5U6D0_9BACT</name>
<dbReference type="PANTHER" id="PTHR37306:SF1">
    <property type="entry name" value="COLICIN V PRODUCTION PROTEIN"/>
    <property type="match status" value="1"/>
</dbReference>
<reference evidence="6 7" key="1">
    <citation type="submission" date="2021-05" db="EMBL/GenBank/DDBJ databases">
        <title>The draft genome of Geobacter chapellei DSM 13688.</title>
        <authorList>
            <person name="Xu Z."/>
            <person name="Masuda Y."/>
            <person name="Itoh H."/>
            <person name="Senoo K."/>
        </authorList>
    </citation>
    <scope>NUCLEOTIDE SEQUENCE [LARGE SCALE GENOMIC DNA]</scope>
    <source>
        <strain evidence="6 7">DSM 13688</strain>
    </source>
</reference>
<evidence type="ECO:0000313" key="6">
    <source>
        <dbReference type="EMBL" id="MBT1071230.1"/>
    </source>
</evidence>
<feature type="transmembrane region" description="Helical" evidence="5">
    <location>
        <begin position="102"/>
        <end position="124"/>
    </location>
</feature>
<keyword evidence="4 5" id="KW-0472">Membrane</keyword>
<proteinExistence type="predicted"/>
<evidence type="ECO:0000256" key="5">
    <source>
        <dbReference type="SAM" id="Phobius"/>
    </source>
</evidence>
<evidence type="ECO:0000256" key="2">
    <source>
        <dbReference type="ARBA" id="ARBA00022692"/>
    </source>
</evidence>
<feature type="transmembrane region" description="Helical" evidence="5">
    <location>
        <begin position="62"/>
        <end position="82"/>
    </location>
</feature>
<dbReference type="RefSeq" id="WP_214296944.1">
    <property type="nucleotide sequence ID" value="NZ_JAHDYS010000004.1"/>
</dbReference>
<evidence type="ECO:0000313" key="7">
    <source>
        <dbReference type="Proteomes" id="UP000784128"/>
    </source>
</evidence>
<comment type="subcellular location">
    <subcellularLocation>
        <location evidence="1">Membrane</location>
        <topology evidence="1">Multi-pass membrane protein</topology>
    </subcellularLocation>
</comment>
<keyword evidence="3 5" id="KW-1133">Transmembrane helix</keyword>
<keyword evidence="7" id="KW-1185">Reference proteome</keyword>
<comment type="caution">
    <text evidence="6">The sequence shown here is derived from an EMBL/GenBank/DDBJ whole genome shotgun (WGS) entry which is preliminary data.</text>
</comment>
<evidence type="ECO:0000256" key="3">
    <source>
        <dbReference type="ARBA" id="ARBA00022989"/>
    </source>
</evidence>
<organism evidence="6 7">
    <name type="scientific">Pelotalea chapellei</name>
    <dbReference type="NCBI Taxonomy" id="44671"/>
    <lineage>
        <taxon>Bacteria</taxon>
        <taxon>Pseudomonadati</taxon>
        <taxon>Thermodesulfobacteriota</taxon>
        <taxon>Desulfuromonadia</taxon>
        <taxon>Geobacterales</taxon>
        <taxon>Geobacteraceae</taxon>
        <taxon>Pelotalea</taxon>
    </lineage>
</organism>
<feature type="transmembrane region" description="Helical" evidence="5">
    <location>
        <begin position="31"/>
        <end position="50"/>
    </location>
</feature>
<evidence type="ECO:0000256" key="4">
    <source>
        <dbReference type="ARBA" id="ARBA00023136"/>
    </source>
</evidence>
<dbReference type="Pfam" id="PF02674">
    <property type="entry name" value="Colicin_V"/>
    <property type="match status" value="1"/>
</dbReference>
<accession>A0ABS5U6D0</accession>
<dbReference type="InterPro" id="IPR003825">
    <property type="entry name" value="Colicin-V_CvpA"/>
</dbReference>
<dbReference type="Proteomes" id="UP000784128">
    <property type="component" value="Unassembled WGS sequence"/>
</dbReference>
<dbReference type="EMBL" id="JAHDYS010000004">
    <property type="protein sequence ID" value="MBT1071230.1"/>
    <property type="molecule type" value="Genomic_DNA"/>
</dbReference>
<keyword evidence="2 5" id="KW-0812">Transmembrane</keyword>
<protein>
    <submittedName>
        <fullName evidence="6">CvpA family protein</fullName>
    </submittedName>
</protein>
<evidence type="ECO:0000256" key="1">
    <source>
        <dbReference type="ARBA" id="ARBA00004141"/>
    </source>
</evidence>
<sequence>MSLPDILILMTLLFFAIKGLTRGLINETASLAALILGGWLAYRYYPAFSIPLRNILHIPAHAAAFLAFMLLLMLTGFIAHVLGNIITTALRVIMLGTLNRVGGLLIGAAEGALLLSMLFCIGTADFMPGIMKQKIHSNQSAAMFAQLGDQMLSVWRGKTGSQP</sequence>